<keyword evidence="3" id="KW-1185">Reference proteome</keyword>
<dbReference type="Proteomes" id="UP000295499">
    <property type="component" value="Unassembled WGS sequence"/>
</dbReference>
<sequence length="204" mass="23826">MKFEDLQKSWQEQPVTAFTDAPALEQQKTTWQQHQRKLLISNACMSMGFLAAMLGIGWVYVTYHSEFGWPFKVSIASTYLLMIIFLIINWRSYAFRKEDRELSSDAYIQYQITKLNWQKKILLQYTWVYTVLLWLAMVMYIWEITARGSVAFRFTALGITTAYIGGITFWNMLKKQKKTLLKINGLIEGLQQISSGFQEEQGAL</sequence>
<protein>
    <submittedName>
        <fullName evidence="2">Uncharacterized protein</fullName>
    </submittedName>
</protein>
<organism evidence="2 3">
    <name type="scientific">Pedobacter duraquae</name>
    <dbReference type="NCBI Taxonomy" id="425511"/>
    <lineage>
        <taxon>Bacteria</taxon>
        <taxon>Pseudomonadati</taxon>
        <taxon>Bacteroidota</taxon>
        <taxon>Sphingobacteriia</taxon>
        <taxon>Sphingobacteriales</taxon>
        <taxon>Sphingobacteriaceae</taxon>
        <taxon>Pedobacter</taxon>
    </lineage>
</organism>
<reference evidence="2 3" key="1">
    <citation type="submission" date="2019-03" db="EMBL/GenBank/DDBJ databases">
        <title>Genomic Encyclopedia of Archaeal and Bacterial Type Strains, Phase II (KMG-II): from individual species to whole genera.</title>
        <authorList>
            <person name="Goeker M."/>
        </authorList>
    </citation>
    <scope>NUCLEOTIDE SEQUENCE [LARGE SCALE GENOMIC DNA]</scope>
    <source>
        <strain evidence="2 3">DSM 19034</strain>
    </source>
</reference>
<comment type="caution">
    <text evidence="2">The sequence shown here is derived from an EMBL/GenBank/DDBJ whole genome shotgun (WGS) entry which is preliminary data.</text>
</comment>
<dbReference type="EMBL" id="SNWM01000005">
    <property type="protein sequence ID" value="TDO19990.1"/>
    <property type="molecule type" value="Genomic_DNA"/>
</dbReference>
<keyword evidence="1" id="KW-1133">Transmembrane helix</keyword>
<evidence type="ECO:0000313" key="2">
    <source>
        <dbReference type="EMBL" id="TDO19990.1"/>
    </source>
</evidence>
<accession>A0A4R6ICK0</accession>
<feature type="transmembrane region" description="Helical" evidence="1">
    <location>
        <begin position="38"/>
        <end position="61"/>
    </location>
</feature>
<gene>
    <name evidence="2" type="ORF">CLV32_3746</name>
</gene>
<proteinExistence type="predicted"/>
<evidence type="ECO:0000256" key="1">
    <source>
        <dbReference type="SAM" id="Phobius"/>
    </source>
</evidence>
<feature type="transmembrane region" description="Helical" evidence="1">
    <location>
        <begin position="154"/>
        <end position="173"/>
    </location>
</feature>
<name>A0A4R6ICK0_9SPHI</name>
<keyword evidence="1" id="KW-0812">Transmembrane</keyword>
<evidence type="ECO:0000313" key="3">
    <source>
        <dbReference type="Proteomes" id="UP000295499"/>
    </source>
</evidence>
<dbReference type="AlphaFoldDB" id="A0A4R6ICK0"/>
<dbReference type="RefSeq" id="WP_133558199.1">
    <property type="nucleotide sequence ID" value="NZ_SNWM01000005.1"/>
</dbReference>
<keyword evidence="1" id="KW-0472">Membrane</keyword>
<feature type="transmembrane region" description="Helical" evidence="1">
    <location>
        <begin position="122"/>
        <end position="142"/>
    </location>
</feature>
<dbReference type="OrthoDB" id="765719at2"/>
<feature type="transmembrane region" description="Helical" evidence="1">
    <location>
        <begin position="67"/>
        <end position="90"/>
    </location>
</feature>